<evidence type="ECO:0000256" key="4">
    <source>
        <dbReference type="ARBA" id="ARBA00022679"/>
    </source>
</evidence>
<evidence type="ECO:0000256" key="11">
    <source>
        <dbReference type="SAM" id="MobiDB-lite"/>
    </source>
</evidence>
<feature type="region of interest" description="Disordered" evidence="11">
    <location>
        <begin position="1"/>
        <end position="20"/>
    </location>
</feature>
<keyword evidence="3 10" id="KW-0328">Glycosyltransferase</keyword>
<reference evidence="12 13" key="1">
    <citation type="journal article" date="2023" name="Nucleic Acids Res.">
        <title>The hologenome of Daphnia magna reveals possible DNA methylation and microbiome-mediated evolution of the host genome.</title>
        <authorList>
            <person name="Chaturvedi A."/>
            <person name="Li X."/>
            <person name="Dhandapani V."/>
            <person name="Marshall H."/>
            <person name="Kissane S."/>
            <person name="Cuenca-Cambronero M."/>
            <person name="Asole G."/>
            <person name="Calvet F."/>
            <person name="Ruiz-Romero M."/>
            <person name="Marangio P."/>
            <person name="Guigo R."/>
            <person name="Rago D."/>
            <person name="Mirbahai L."/>
            <person name="Eastwood N."/>
            <person name="Colbourne J.K."/>
            <person name="Zhou J."/>
            <person name="Mallon E."/>
            <person name="Orsini L."/>
        </authorList>
    </citation>
    <scope>NUCLEOTIDE SEQUENCE [LARGE SCALE GENOMIC DNA]</scope>
    <source>
        <strain evidence="12">LRV0_1</strain>
    </source>
</reference>
<evidence type="ECO:0000256" key="8">
    <source>
        <dbReference type="ARBA" id="ARBA00023034"/>
    </source>
</evidence>
<evidence type="ECO:0000256" key="1">
    <source>
        <dbReference type="ARBA" id="ARBA00004323"/>
    </source>
</evidence>
<dbReference type="Proteomes" id="UP001234178">
    <property type="component" value="Unassembled WGS sequence"/>
</dbReference>
<evidence type="ECO:0000256" key="10">
    <source>
        <dbReference type="RuleBase" id="RU363063"/>
    </source>
</evidence>
<keyword evidence="7" id="KW-1133">Transmembrane helix</keyword>
<evidence type="ECO:0000256" key="3">
    <source>
        <dbReference type="ARBA" id="ARBA00022676"/>
    </source>
</evidence>
<keyword evidence="6" id="KW-0735">Signal-anchor</keyword>
<keyword evidence="13" id="KW-1185">Reference proteome</keyword>
<protein>
    <recommendedName>
        <fullName evidence="10">Hexosyltransferase</fullName>
        <ecNumber evidence="10">2.4.1.-</ecNumber>
    </recommendedName>
</protein>
<organism evidence="12 13">
    <name type="scientific">Daphnia magna</name>
    <dbReference type="NCBI Taxonomy" id="35525"/>
    <lineage>
        <taxon>Eukaryota</taxon>
        <taxon>Metazoa</taxon>
        <taxon>Ecdysozoa</taxon>
        <taxon>Arthropoda</taxon>
        <taxon>Crustacea</taxon>
        <taxon>Branchiopoda</taxon>
        <taxon>Diplostraca</taxon>
        <taxon>Cladocera</taxon>
        <taxon>Anomopoda</taxon>
        <taxon>Daphniidae</taxon>
        <taxon>Daphnia</taxon>
    </lineage>
</organism>
<comment type="similarity">
    <text evidence="2 10">Belongs to the glycosyltransferase 31 family.</text>
</comment>
<dbReference type="EMBL" id="JAOYFB010000001">
    <property type="protein sequence ID" value="KAK4004048.1"/>
    <property type="molecule type" value="Genomic_DNA"/>
</dbReference>
<dbReference type="Gene3D" id="3.90.550.50">
    <property type="match status" value="1"/>
</dbReference>
<evidence type="ECO:0000313" key="13">
    <source>
        <dbReference type="Proteomes" id="UP001234178"/>
    </source>
</evidence>
<dbReference type="PANTHER" id="PTHR11214:SF334">
    <property type="entry name" value="HEXOSYLTRANSFERASE"/>
    <property type="match status" value="1"/>
</dbReference>
<accession>A0ABQ9YTS3</accession>
<evidence type="ECO:0000256" key="5">
    <source>
        <dbReference type="ARBA" id="ARBA00022692"/>
    </source>
</evidence>
<sequence>MPSSKEEVLVAAPKNNTNSTSNSLSELYPFLQALNYLVGPKLFAFEVQASIQSSVLTATRFSVNLRHNYWQKMMRNVQVMLGILLTLWITADSQLKNHTNDIIHVLNEERKVLYSYAAPYLLDNPYPGVEKYTHYEMARLGMLPLVNVKPLIPKLGPVINDVTSFKYPITVSSCRGNPTSRSVFIAVISATENVLNREKIRKTWKNHVTIVVGKEQNSRGKHASWRYPSGLLNWVNANCPGVGFLLKADDDICVNVYNLANIVQSYHLSGNLTIFGCSHHVGILAFNNWGPMREGQHKITLDAWPWSSYPNYINGPVYLLHGSTVLPLLAAIQTTPMIPFEDVYLTGICPEKVGIKTLFSLGPTSMLALGSLYSEYEARNYLAWNDWMSSLPYKKVDDLYRGTSDNVTASITSGNQFHILQLPRQTPLHKVIVRVQCVESDILALAIPAALCFNKDPKSSLPSGCPIIRPSNRYLRSFSAGNLLCMWREEMFAWRIGKWYY</sequence>
<comment type="subcellular location">
    <subcellularLocation>
        <location evidence="1 10">Golgi apparatus membrane</location>
        <topology evidence="1 10">Single-pass type II membrane protein</topology>
    </subcellularLocation>
</comment>
<evidence type="ECO:0000256" key="6">
    <source>
        <dbReference type="ARBA" id="ARBA00022968"/>
    </source>
</evidence>
<keyword evidence="9" id="KW-0472">Membrane</keyword>
<dbReference type="Pfam" id="PF01762">
    <property type="entry name" value="Galactosyl_T"/>
    <property type="match status" value="1"/>
</dbReference>
<evidence type="ECO:0000256" key="9">
    <source>
        <dbReference type="ARBA" id="ARBA00023136"/>
    </source>
</evidence>
<gene>
    <name evidence="12" type="ORF">OUZ56_005791</name>
</gene>
<keyword evidence="4" id="KW-0808">Transferase</keyword>
<comment type="caution">
    <text evidence="12">The sequence shown here is derived from an EMBL/GenBank/DDBJ whole genome shotgun (WGS) entry which is preliminary data.</text>
</comment>
<evidence type="ECO:0000313" key="12">
    <source>
        <dbReference type="EMBL" id="KAK4004048.1"/>
    </source>
</evidence>
<proteinExistence type="inferred from homology"/>
<dbReference type="PANTHER" id="PTHR11214">
    <property type="entry name" value="BETA-1,3-N-ACETYLGLUCOSAMINYLTRANSFERASE"/>
    <property type="match status" value="1"/>
</dbReference>
<evidence type="ECO:0000256" key="7">
    <source>
        <dbReference type="ARBA" id="ARBA00022989"/>
    </source>
</evidence>
<keyword evidence="5" id="KW-0812">Transmembrane</keyword>
<keyword evidence="8 10" id="KW-0333">Golgi apparatus</keyword>
<dbReference type="InterPro" id="IPR002659">
    <property type="entry name" value="Glyco_trans_31"/>
</dbReference>
<name>A0ABQ9YTS3_9CRUS</name>
<dbReference type="EC" id="2.4.1.-" evidence="10"/>
<evidence type="ECO:0000256" key="2">
    <source>
        <dbReference type="ARBA" id="ARBA00008661"/>
    </source>
</evidence>